<keyword evidence="5" id="KW-0045">Antibiotic biosynthesis</keyword>
<dbReference type="InterPro" id="IPR036291">
    <property type="entry name" value="NAD(P)-bd_dom_sf"/>
</dbReference>
<dbReference type="InterPro" id="IPR001227">
    <property type="entry name" value="Ac_transferase_dom_sf"/>
</dbReference>
<evidence type="ECO:0000256" key="8">
    <source>
        <dbReference type="SAM" id="MobiDB-lite"/>
    </source>
</evidence>
<dbReference type="SUPFAM" id="SSF52151">
    <property type="entry name" value="FabD/lysophospholipase-like"/>
    <property type="match status" value="1"/>
</dbReference>
<keyword evidence="11" id="KW-1185">Reference proteome</keyword>
<evidence type="ECO:0000256" key="4">
    <source>
        <dbReference type="ARBA" id="ARBA00022679"/>
    </source>
</evidence>
<dbReference type="InterPro" id="IPR009081">
    <property type="entry name" value="PP-bd_ACP"/>
</dbReference>
<dbReference type="SUPFAM" id="SSF51735">
    <property type="entry name" value="NAD(P)-binding Rossmann-fold domains"/>
    <property type="match status" value="2"/>
</dbReference>
<name>A0ABT6T7K7_9ACTN</name>
<proteinExistence type="predicted"/>
<evidence type="ECO:0000259" key="9">
    <source>
        <dbReference type="PROSITE" id="PS50075"/>
    </source>
</evidence>
<dbReference type="EMBL" id="JASCIS010000064">
    <property type="protein sequence ID" value="MDI3423855.1"/>
    <property type="molecule type" value="Genomic_DNA"/>
</dbReference>
<dbReference type="Pfam" id="PF08659">
    <property type="entry name" value="KR"/>
    <property type="match status" value="1"/>
</dbReference>
<dbReference type="Gene3D" id="3.10.129.10">
    <property type="entry name" value="Hotdog Thioesterase"/>
    <property type="match status" value="1"/>
</dbReference>
<keyword evidence="7" id="KW-0012">Acyltransferase</keyword>
<dbReference type="CDD" id="cd08956">
    <property type="entry name" value="KR_3_FAS_SDR_x"/>
    <property type="match status" value="1"/>
</dbReference>
<evidence type="ECO:0000256" key="2">
    <source>
        <dbReference type="ARBA" id="ARBA00022450"/>
    </source>
</evidence>
<dbReference type="InterPro" id="IPR036736">
    <property type="entry name" value="ACP-like_sf"/>
</dbReference>
<dbReference type="Pfam" id="PF00698">
    <property type="entry name" value="Acyl_transf_1"/>
    <property type="match status" value="1"/>
</dbReference>
<comment type="caution">
    <text evidence="10">The sequence shown here is derived from an EMBL/GenBank/DDBJ whole genome shotgun (WGS) entry which is preliminary data.</text>
</comment>
<feature type="region of interest" description="Disordered" evidence="8">
    <location>
        <begin position="556"/>
        <end position="575"/>
    </location>
</feature>
<keyword evidence="4" id="KW-0808">Transferase</keyword>
<dbReference type="SUPFAM" id="SSF47336">
    <property type="entry name" value="ACP-like"/>
    <property type="match status" value="1"/>
</dbReference>
<dbReference type="InterPro" id="IPR020806">
    <property type="entry name" value="PKS_PP-bd"/>
</dbReference>
<dbReference type="Gene3D" id="1.10.1200.10">
    <property type="entry name" value="ACP-like"/>
    <property type="match status" value="1"/>
</dbReference>
<dbReference type="SMART" id="SM00826">
    <property type="entry name" value="PKS_DH"/>
    <property type="match status" value="1"/>
</dbReference>
<dbReference type="InterPro" id="IPR013968">
    <property type="entry name" value="PKS_KR"/>
</dbReference>
<keyword evidence="2" id="KW-0596">Phosphopantetheine</keyword>
<dbReference type="InterPro" id="IPR050091">
    <property type="entry name" value="PKS_NRPS_Biosynth_Enz"/>
</dbReference>
<dbReference type="Pfam" id="PF00550">
    <property type="entry name" value="PP-binding"/>
    <property type="match status" value="1"/>
</dbReference>
<evidence type="ECO:0000256" key="6">
    <source>
        <dbReference type="ARBA" id="ARBA00023268"/>
    </source>
</evidence>
<reference evidence="10 11" key="1">
    <citation type="submission" date="2023-05" db="EMBL/GenBank/DDBJ databases">
        <title>Draft genome sequence of Streptomyces sp. B-S-A12 isolated from a cave soil in Thailand.</title>
        <authorList>
            <person name="Chamroensaksri N."/>
            <person name="Muangham S."/>
        </authorList>
    </citation>
    <scope>NUCLEOTIDE SEQUENCE [LARGE SCALE GENOMIC DNA]</scope>
    <source>
        <strain evidence="10 11">B-S-A12</strain>
    </source>
</reference>
<dbReference type="InterPro" id="IPR057326">
    <property type="entry name" value="KR_dom"/>
</dbReference>
<dbReference type="SMART" id="SM00822">
    <property type="entry name" value="PKS_KR"/>
    <property type="match status" value="1"/>
</dbReference>
<evidence type="ECO:0000256" key="3">
    <source>
        <dbReference type="ARBA" id="ARBA00022553"/>
    </source>
</evidence>
<accession>A0ABT6T7K7</accession>
<organism evidence="10 11">
    <name type="scientific">Streptomyces luteolus</name>
    <dbReference type="NCBI Taxonomy" id="3043615"/>
    <lineage>
        <taxon>Bacteria</taxon>
        <taxon>Bacillati</taxon>
        <taxon>Actinomycetota</taxon>
        <taxon>Actinomycetes</taxon>
        <taxon>Kitasatosporales</taxon>
        <taxon>Streptomycetaceae</taxon>
        <taxon>Streptomyces</taxon>
    </lineage>
</organism>
<dbReference type="Gene3D" id="3.40.50.720">
    <property type="entry name" value="NAD(P)-binding Rossmann-like Domain"/>
    <property type="match status" value="1"/>
</dbReference>
<dbReference type="PROSITE" id="PS00012">
    <property type="entry name" value="PHOSPHOPANTETHEINE"/>
    <property type="match status" value="1"/>
</dbReference>
<dbReference type="Gene3D" id="3.40.366.10">
    <property type="entry name" value="Malonyl-Coenzyme A Acyl Carrier Protein, domain 2"/>
    <property type="match status" value="1"/>
</dbReference>
<dbReference type="InterPro" id="IPR014043">
    <property type="entry name" value="Acyl_transferase_dom"/>
</dbReference>
<evidence type="ECO:0000256" key="1">
    <source>
        <dbReference type="ARBA" id="ARBA00004792"/>
    </source>
</evidence>
<keyword evidence="6" id="KW-0511">Multifunctional enzyme</keyword>
<dbReference type="InterPro" id="IPR016035">
    <property type="entry name" value="Acyl_Trfase/lysoPLipase"/>
</dbReference>
<evidence type="ECO:0000256" key="5">
    <source>
        <dbReference type="ARBA" id="ARBA00023194"/>
    </source>
</evidence>
<dbReference type="Pfam" id="PF22953">
    <property type="entry name" value="SpnB_Rossmann"/>
    <property type="match status" value="1"/>
</dbReference>
<gene>
    <name evidence="10" type="ORF">QIT00_35850</name>
</gene>
<comment type="pathway">
    <text evidence="1">Antibiotic biosynthesis.</text>
</comment>
<dbReference type="Proteomes" id="UP001237105">
    <property type="component" value="Unassembled WGS sequence"/>
</dbReference>
<sequence>SIGELTAAHAAGILTLDDATTLVAARGRLMQAARAGGAMAALQATEDQVRAAGLPHGVDIAAVNSPDSTVISGDAAAVNDLVATWKARGRKTTLLRVSHAFHSPHMDSLLDEFQRSASQLTYAPPRIPVVSNVTGLLATDDQLTSPAYWTRHIREAVRFADGIRTLNAHGVTGYLELSAKPVLAHAIERTLEELEQGGNGRGVDGKGGKDRPVVVAAHPDPTGFVTAVARAQASGAALDPSAPFPAGTVPVELPTYAFQRQRYWLAESPRPPRAHGLGAGGAAASSAFAEHPFLGAALELADGSTVHTGRLSGSTHPELVGRAFSGDVLPPGERPLVFAEQAPLVLPDEGELDVQLALAAPDDDGHRAVTVHSRAVVRDGARGGAWIRHAEGVLAAEPHRAQGPALHGLDWVRLPARPTASDAARAADVHCFRVPCGGTVRQVTGGVLAAIQEHLAGLAAPSAAAPGTGPGPAPLLILTHGAISTATNDKITDTAAAAAWGLVRTAQTEHPGHFLLADTDTVANDPATQQALSGRLLAAGETQAAVRGSTVLVPRLERRHTHPTPAQDSPRDNDTFLRDGTVLITGGTGALGAALARHLVRRHGVRHLVLTSRRGPEAPGARELAVHLGKLGTHVTITACNAADLDALNSVIAGISAEHPLTGVIHTAGILEDTTVEALTPERLDTVLRAKADSAHHLHELTQNLDSVTAFVLFSSVAGTLGNAGQANYAAANAYLDALAQHRHTHHLPATSIAWGPWGDTGETAGDAGSGMAGRLSEADRERMTRAGVLPLGHGDALALFDAALTQDRSYLVAADLVDRRVGTTVTGAATASATDGEEPVAPDPDALYALVLGHIADILGYDDPEEVEAEEELQDLGFDSLMAVELRNRLNKETGLRLPASLVFDFPTVADLAEHIAEELTVGTATGGEDG</sequence>
<dbReference type="RefSeq" id="WP_282539686.1">
    <property type="nucleotide sequence ID" value="NZ_JASCIS010000064.1"/>
</dbReference>
<feature type="non-terminal residue" evidence="10">
    <location>
        <position position="1"/>
    </location>
</feature>
<dbReference type="SUPFAM" id="SSF55048">
    <property type="entry name" value="Probable ACP-binding domain of malonyl-CoA ACP transacylase"/>
    <property type="match status" value="1"/>
</dbReference>
<dbReference type="PROSITE" id="PS50075">
    <property type="entry name" value="CARRIER"/>
    <property type="match status" value="1"/>
</dbReference>
<dbReference type="PANTHER" id="PTHR43775">
    <property type="entry name" value="FATTY ACID SYNTHASE"/>
    <property type="match status" value="1"/>
</dbReference>
<feature type="domain" description="Carrier" evidence="9">
    <location>
        <begin position="846"/>
        <end position="921"/>
    </location>
</feature>
<dbReference type="SMART" id="SM01294">
    <property type="entry name" value="PKS_PP_betabranch"/>
    <property type="match status" value="1"/>
</dbReference>
<dbReference type="InterPro" id="IPR020807">
    <property type="entry name" value="PKS_DH"/>
</dbReference>
<evidence type="ECO:0000313" key="10">
    <source>
        <dbReference type="EMBL" id="MDI3423855.1"/>
    </source>
</evidence>
<dbReference type="SMART" id="SM00823">
    <property type="entry name" value="PKS_PP"/>
    <property type="match status" value="1"/>
</dbReference>
<keyword evidence="3" id="KW-0597">Phosphoprotein</keyword>
<protein>
    <submittedName>
        <fullName evidence="10">Type I polyketide synthase</fullName>
    </submittedName>
</protein>
<dbReference type="SMART" id="SM00827">
    <property type="entry name" value="PKS_AT"/>
    <property type="match status" value="1"/>
</dbReference>
<evidence type="ECO:0000313" key="11">
    <source>
        <dbReference type="Proteomes" id="UP001237105"/>
    </source>
</evidence>
<evidence type="ECO:0000256" key="7">
    <source>
        <dbReference type="ARBA" id="ARBA00023315"/>
    </source>
</evidence>
<dbReference type="InterPro" id="IPR055123">
    <property type="entry name" value="SpnB-like_Rossmann"/>
</dbReference>
<dbReference type="PANTHER" id="PTHR43775:SF51">
    <property type="entry name" value="INACTIVE PHENOLPHTHIOCEROL SYNTHESIS POLYKETIDE SYNTHASE TYPE I PKS1-RELATED"/>
    <property type="match status" value="1"/>
</dbReference>
<dbReference type="InterPro" id="IPR006162">
    <property type="entry name" value="Ppantetheine_attach_site"/>
</dbReference>
<dbReference type="InterPro" id="IPR016036">
    <property type="entry name" value="Malonyl_transacylase_ACP-bd"/>
</dbReference>